<feature type="transmembrane region" description="Helical" evidence="1">
    <location>
        <begin position="118"/>
        <end position="139"/>
    </location>
</feature>
<evidence type="ECO:0000256" key="1">
    <source>
        <dbReference type="SAM" id="Phobius"/>
    </source>
</evidence>
<evidence type="ECO:0000313" key="3">
    <source>
        <dbReference type="Proteomes" id="UP000239494"/>
    </source>
</evidence>
<evidence type="ECO:0008006" key="4">
    <source>
        <dbReference type="Google" id="ProtNLM"/>
    </source>
</evidence>
<proteinExistence type="predicted"/>
<reference evidence="2 3" key="1">
    <citation type="submission" date="2018-03" db="EMBL/GenBank/DDBJ databases">
        <title>Genomic Encyclopedia of Archaeal and Bacterial Type Strains, Phase II (KMG-II): from individual species to whole genera.</title>
        <authorList>
            <person name="Goeker M."/>
        </authorList>
    </citation>
    <scope>NUCLEOTIDE SEQUENCE [LARGE SCALE GENOMIC DNA]</scope>
    <source>
        <strain evidence="2 3">DSM 44720</strain>
    </source>
</reference>
<dbReference type="Proteomes" id="UP000239494">
    <property type="component" value="Unassembled WGS sequence"/>
</dbReference>
<keyword evidence="1" id="KW-0472">Membrane</keyword>
<evidence type="ECO:0000313" key="2">
    <source>
        <dbReference type="EMBL" id="PRY43455.1"/>
    </source>
</evidence>
<accession>A0A2T0TCS0</accession>
<name>A0A2T0TCS0_9PSEU</name>
<feature type="transmembrane region" description="Helical" evidence="1">
    <location>
        <begin position="20"/>
        <end position="40"/>
    </location>
</feature>
<protein>
    <recommendedName>
        <fullName evidence="4">DUF3592 domain-containing protein</fullName>
    </recommendedName>
</protein>
<dbReference type="EMBL" id="PVTF01000003">
    <property type="protein sequence ID" value="PRY43455.1"/>
    <property type="molecule type" value="Genomic_DNA"/>
</dbReference>
<comment type="caution">
    <text evidence="2">The sequence shown here is derived from an EMBL/GenBank/DDBJ whole genome shotgun (WGS) entry which is preliminary data.</text>
</comment>
<keyword evidence="1" id="KW-1133">Transmembrane helix</keyword>
<keyword evidence="1" id="KW-0812">Transmembrane</keyword>
<organism evidence="2 3">
    <name type="scientific">Umezawaea tangerina</name>
    <dbReference type="NCBI Taxonomy" id="84725"/>
    <lineage>
        <taxon>Bacteria</taxon>
        <taxon>Bacillati</taxon>
        <taxon>Actinomycetota</taxon>
        <taxon>Actinomycetes</taxon>
        <taxon>Pseudonocardiales</taxon>
        <taxon>Pseudonocardiaceae</taxon>
        <taxon>Umezawaea</taxon>
    </lineage>
</organism>
<sequence length="150" mass="15986">MQTSPRSPVGVRVRRGVARALLVVGAVVTLVGVLLLAAAWRDDRAIESRLGNATAEVVSVAFNRTVIRFGTPDGKVYSPSQGVLYPEGLEAGLLVRVEYDTANPELARIAGRTASLGLLPVSTFLLVVWAVLIPLILFVRRRPGGGSSRL</sequence>
<gene>
    <name evidence="2" type="ORF">CLV43_103198</name>
</gene>
<keyword evidence="3" id="KW-1185">Reference proteome</keyword>
<dbReference type="AlphaFoldDB" id="A0A2T0TCS0"/>